<accession>A0ABR2JJ21</accession>
<organism evidence="1 2">
    <name type="scientific">Apiospora arundinis</name>
    <dbReference type="NCBI Taxonomy" id="335852"/>
    <lineage>
        <taxon>Eukaryota</taxon>
        <taxon>Fungi</taxon>
        <taxon>Dikarya</taxon>
        <taxon>Ascomycota</taxon>
        <taxon>Pezizomycotina</taxon>
        <taxon>Sordariomycetes</taxon>
        <taxon>Xylariomycetidae</taxon>
        <taxon>Amphisphaeriales</taxon>
        <taxon>Apiosporaceae</taxon>
        <taxon>Apiospora</taxon>
    </lineage>
</organism>
<sequence length="241" mass="27378">MAGFLSLPHEIRDQIYELSLVANELIDTRTHDGRWIDVFTCGLAIGLLLGNVFDLSFDESIASSIERMGNNVGYLRHVVIGFPIIDYVYPRHLEFEDRIPDVITLVNNHFSFLADSLSRCTKLTIITVSECHTPYPILWPFGFENNPQIIPEVLELANTRLRSISSLEKITIRMDTWIFDQLDKSLQSELEKLGWRITEVITVHDPEKCSGERPSGGGYGDPCYITCSGWCDFSSDEDDDL</sequence>
<evidence type="ECO:0000313" key="1">
    <source>
        <dbReference type="EMBL" id="KAK8877801.1"/>
    </source>
</evidence>
<protein>
    <submittedName>
        <fullName evidence="1">Uncharacterized protein</fullName>
    </submittedName>
</protein>
<proteinExistence type="predicted"/>
<name>A0ABR2JJ21_9PEZI</name>
<evidence type="ECO:0000313" key="2">
    <source>
        <dbReference type="Proteomes" id="UP001390339"/>
    </source>
</evidence>
<dbReference type="Proteomes" id="UP001390339">
    <property type="component" value="Unassembled WGS sequence"/>
</dbReference>
<reference evidence="1 2" key="1">
    <citation type="journal article" date="2024" name="IMA Fungus">
        <title>Apiospora arundinis, a panoply of carbohydrate-active enzymes and secondary metabolites.</title>
        <authorList>
            <person name="Sorensen T."/>
            <person name="Petersen C."/>
            <person name="Muurmann A.T."/>
            <person name="Christiansen J.V."/>
            <person name="Brundto M.L."/>
            <person name="Overgaard C.K."/>
            <person name="Boysen A.T."/>
            <person name="Wollenberg R.D."/>
            <person name="Larsen T.O."/>
            <person name="Sorensen J.L."/>
            <person name="Nielsen K.L."/>
            <person name="Sondergaard T.E."/>
        </authorList>
    </citation>
    <scope>NUCLEOTIDE SEQUENCE [LARGE SCALE GENOMIC DNA]</scope>
    <source>
        <strain evidence="1 2">AAU 773</strain>
    </source>
</reference>
<keyword evidence="2" id="KW-1185">Reference proteome</keyword>
<gene>
    <name evidence="1" type="ORF">PGQ11_002747</name>
</gene>
<dbReference type="EMBL" id="JAPCWZ010000002">
    <property type="protein sequence ID" value="KAK8877801.1"/>
    <property type="molecule type" value="Genomic_DNA"/>
</dbReference>
<comment type="caution">
    <text evidence="1">The sequence shown here is derived from an EMBL/GenBank/DDBJ whole genome shotgun (WGS) entry which is preliminary data.</text>
</comment>